<dbReference type="FunFam" id="2.60.120.260:FF:000006">
    <property type="entry name" value="Proprotein convertase subtilisin/kexin type 5"/>
    <property type="match status" value="1"/>
</dbReference>
<dbReference type="PROSITE" id="PS51829">
    <property type="entry name" value="P_HOMO_B"/>
    <property type="match status" value="1"/>
</dbReference>
<evidence type="ECO:0000256" key="12">
    <source>
        <dbReference type="RuleBase" id="RU003355"/>
    </source>
</evidence>
<dbReference type="InterPro" id="IPR023827">
    <property type="entry name" value="Peptidase_S8_Asp-AS"/>
</dbReference>
<dbReference type="InterPro" id="IPR000209">
    <property type="entry name" value="Peptidase_S8/S53_dom"/>
</dbReference>
<evidence type="ECO:0000313" key="16">
    <source>
        <dbReference type="Proteomes" id="UP000264800"/>
    </source>
</evidence>
<evidence type="ECO:0000256" key="1">
    <source>
        <dbReference type="ARBA" id="ARBA00011073"/>
    </source>
</evidence>
<organism evidence="15 16">
    <name type="scientific">Kryptolebias marmoratus</name>
    <name type="common">Mangrove killifish</name>
    <name type="synonym">Rivulus marmoratus</name>
    <dbReference type="NCBI Taxonomy" id="37003"/>
    <lineage>
        <taxon>Eukaryota</taxon>
        <taxon>Metazoa</taxon>
        <taxon>Chordata</taxon>
        <taxon>Craniata</taxon>
        <taxon>Vertebrata</taxon>
        <taxon>Euteleostomi</taxon>
        <taxon>Actinopterygii</taxon>
        <taxon>Neopterygii</taxon>
        <taxon>Teleostei</taxon>
        <taxon>Neoteleostei</taxon>
        <taxon>Acanthomorphata</taxon>
        <taxon>Ovalentaria</taxon>
        <taxon>Atherinomorphae</taxon>
        <taxon>Cyprinodontiformes</taxon>
        <taxon>Rivulidae</taxon>
        <taxon>Kryptolebias</taxon>
    </lineage>
</organism>
<dbReference type="InterPro" id="IPR022398">
    <property type="entry name" value="Peptidase_S8_His-AS"/>
</dbReference>
<dbReference type="Gene3D" id="3.30.70.850">
    <property type="entry name" value="Peptidase S8, pro-domain"/>
    <property type="match status" value="1"/>
</dbReference>
<evidence type="ECO:0000259" key="14">
    <source>
        <dbReference type="PROSITE" id="PS51829"/>
    </source>
</evidence>
<evidence type="ECO:0000256" key="3">
    <source>
        <dbReference type="ARBA" id="ARBA00022685"/>
    </source>
</evidence>
<evidence type="ECO:0000256" key="11">
    <source>
        <dbReference type="PROSITE-ProRule" id="PRU01240"/>
    </source>
</evidence>
<evidence type="ECO:0000256" key="6">
    <source>
        <dbReference type="ARBA" id="ARBA00022801"/>
    </source>
</evidence>
<keyword evidence="5" id="KW-0677">Repeat</keyword>
<dbReference type="Pfam" id="PF14843">
    <property type="entry name" value="GF_recep_IV"/>
    <property type="match status" value="2"/>
</dbReference>
<dbReference type="InterPro" id="IPR036852">
    <property type="entry name" value="Peptidase_S8/S53_dom_sf"/>
</dbReference>
<dbReference type="FunFam" id="3.30.70.850:FF:000001">
    <property type="entry name" value="Proprotein convertase subtilisin/kexin type 5"/>
    <property type="match status" value="1"/>
</dbReference>
<dbReference type="FunFam" id="2.10.220.10:FF:000011">
    <property type="entry name" value="Proprotein convertase subtilisin/kexin type 5"/>
    <property type="match status" value="1"/>
</dbReference>
<dbReference type="Gene3D" id="3.40.50.200">
    <property type="entry name" value="Peptidase S8/S53 domain"/>
    <property type="match status" value="1"/>
</dbReference>
<dbReference type="InterPro" id="IPR038466">
    <property type="entry name" value="S8_pro-domain_sf"/>
</dbReference>
<dbReference type="GO" id="GO:0016485">
    <property type="term" value="P:protein processing"/>
    <property type="evidence" value="ECO:0007669"/>
    <property type="project" value="TreeGrafter"/>
</dbReference>
<dbReference type="CDD" id="cd04059">
    <property type="entry name" value="Peptidases_S8_Protein_convertases_Kexins_Furin-like"/>
    <property type="match status" value="1"/>
</dbReference>
<dbReference type="PRINTS" id="PR00723">
    <property type="entry name" value="SUBTILISIN"/>
</dbReference>
<dbReference type="STRING" id="37003.ENSKMAP00000026585"/>
<feature type="signal peptide" evidence="13">
    <location>
        <begin position="1"/>
        <end position="28"/>
    </location>
</feature>
<dbReference type="GO" id="GO:0004252">
    <property type="term" value="F:serine-type endopeptidase activity"/>
    <property type="evidence" value="ECO:0007669"/>
    <property type="project" value="UniProtKB-UniRule"/>
</dbReference>
<dbReference type="PROSITE" id="PS51892">
    <property type="entry name" value="SUBTILASE"/>
    <property type="match status" value="1"/>
</dbReference>
<dbReference type="InterPro" id="IPR009030">
    <property type="entry name" value="Growth_fac_rcpt_cys_sf"/>
</dbReference>
<dbReference type="PANTHER" id="PTHR42884">
    <property type="entry name" value="PROPROTEIN CONVERTASE SUBTILISIN/KEXIN-RELATED"/>
    <property type="match status" value="1"/>
</dbReference>
<dbReference type="Pfam" id="PF01483">
    <property type="entry name" value="P_proprotein"/>
    <property type="match status" value="1"/>
</dbReference>
<dbReference type="InterPro" id="IPR006212">
    <property type="entry name" value="Furin_repeat"/>
</dbReference>
<dbReference type="Ensembl" id="ENSKMAT00000026924.1">
    <property type="protein sequence ID" value="ENSKMAP00000026585.1"/>
    <property type="gene ID" value="ENSKMAG00000019726.1"/>
</dbReference>
<dbReference type="OMA" id="CANNRYL"/>
<dbReference type="FunFam" id="3.40.50.200:FF:000002">
    <property type="entry name" value="Proprotein convertase subtilisin/kexin type 5"/>
    <property type="match status" value="1"/>
</dbReference>
<reference evidence="15" key="1">
    <citation type="submission" date="2025-08" db="UniProtKB">
        <authorList>
            <consortium name="Ensembl"/>
        </authorList>
    </citation>
    <scope>IDENTIFICATION</scope>
</reference>
<evidence type="ECO:0000256" key="4">
    <source>
        <dbReference type="ARBA" id="ARBA00022729"/>
    </source>
</evidence>
<dbReference type="InterPro" id="IPR034182">
    <property type="entry name" value="Kexin/furin"/>
</dbReference>
<keyword evidence="16" id="KW-1185">Reference proteome</keyword>
<keyword evidence="9" id="KW-0325">Glycoprotein</keyword>
<comment type="similarity">
    <text evidence="1 11 12">Belongs to the peptidase S8 family.</text>
</comment>
<dbReference type="PROSITE" id="PS00137">
    <property type="entry name" value="SUBTILASE_HIS"/>
    <property type="match status" value="1"/>
</dbReference>
<dbReference type="Gene3D" id="2.10.220.10">
    <property type="entry name" value="Hormone Receptor, Insulin-like Growth Factor Receptor 1, Chain A, domain 2"/>
    <property type="match status" value="14"/>
</dbReference>
<feature type="chain" id="PRO_5018782144" evidence="13">
    <location>
        <begin position="29"/>
        <end position="1727"/>
    </location>
</feature>
<name>A0A3Q3BAU5_KRYMA</name>
<dbReference type="InterPro" id="IPR032778">
    <property type="entry name" value="GF_recep_IV"/>
</dbReference>
<dbReference type="CDD" id="cd00064">
    <property type="entry name" value="FU"/>
    <property type="match status" value="16"/>
</dbReference>
<dbReference type="PROSITE" id="PS00136">
    <property type="entry name" value="SUBTILASE_ASP"/>
    <property type="match status" value="1"/>
</dbReference>
<dbReference type="GO" id="GO:0005802">
    <property type="term" value="C:trans-Golgi network"/>
    <property type="evidence" value="ECO:0007669"/>
    <property type="project" value="TreeGrafter"/>
</dbReference>
<dbReference type="InterPro" id="IPR015500">
    <property type="entry name" value="Peptidase_S8_subtilisin-rel"/>
</dbReference>
<reference evidence="15" key="2">
    <citation type="submission" date="2025-09" db="UniProtKB">
        <authorList>
            <consortium name="Ensembl"/>
        </authorList>
    </citation>
    <scope>IDENTIFICATION</scope>
</reference>
<keyword evidence="6 11" id="KW-0378">Hydrolase</keyword>
<feature type="active site" description="Charge relay system" evidence="10 11">
    <location>
        <position position="180"/>
    </location>
</feature>
<dbReference type="Pfam" id="PF00082">
    <property type="entry name" value="Peptidase_S8"/>
    <property type="match status" value="1"/>
</dbReference>
<dbReference type="InterPro" id="IPR008979">
    <property type="entry name" value="Galactose-bd-like_sf"/>
</dbReference>
<dbReference type="SMART" id="SM00261">
    <property type="entry name" value="FU"/>
    <property type="match status" value="21"/>
</dbReference>
<dbReference type="Gene3D" id="2.60.120.260">
    <property type="entry name" value="Galactose-binding domain-like"/>
    <property type="match status" value="1"/>
</dbReference>
<dbReference type="SUPFAM" id="SSF54897">
    <property type="entry name" value="Protease propeptides/inhibitors"/>
    <property type="match status" value="1"/>
</dbReference>
<evidence type="ECO:0000256" key="13">
    <source>
        <dbReference type="SAM" id="SignalP"/>
    </source>
</evidence>
<sequence>MVQNAAWRRSFLCVLALSLGFASPPCKARIYTNHWAVRIAGGPEVAEQIAQKYGYRNMGQIGELKDHYHFYHSRTIKRSTLSSRGRHSFISMEPKVEWIEQQVVKRRIKRDYKPAPPLSQTSPAQSSVAPNNIFYNDAKWSSMWYIHCNDDVHNCQSDMNIIGAWKRGYTGKDVVVTILDDGIERNHPDLLQNYDPQASFDVNSNDADPMPRYDATNENKHGTRCAGEVAASANNSHCIVGIAYNARIGGVRMLDGDVTDMVEAKSLSLSQQHIDIYSASWGPDDDGKTVDGPASLARQAFESGIRLGRKGRGSIFVWSSGNGGRSRDHCSCDGYINSIYTISISSTAESGRKPWYLEECSSTLTTTYSSGENYDRKIITTDLRHRCTDSHTGTSASAPMAAAIIALALEANPLLTWRDVQHIIVKTSKAGHLSAPDWKTNAAGYNVSHLYGFGLIDAEAMVKEAERWKQVPTQHICVENADRQLRTIRPEHVVRSVYKATGCTDSPNNHVIYLEHVVVRITITHPRRGDLSINLTSPSGTKSQLLANRLFDYSMEGFKNWEFMTTHCWGEKAAGDWVLEIYDSPSQLRSQKVPGKLKEWSLVLYGTSVHPYSSMHVEKQPRFTDLLQPVEEEFTEEYNGPCDAECNENGCEGPGPHHCINCLHYFLKFKNNTRICVSECPSGFFRDDRKRCKKCSSLCETCVGSRSDQCISCKSGYHFIEGSNTCVANCADGFYLDSNSNICRRCQENCKKCTSFNICTECKRGTSLQGNKCQMTCHPGTYYNGHRRTCEHCHRACATCAGTGAEACTKCADGYLLEDWRCVLTCSPGTYLSEQTSDNGQVQRSCKKCDNSCFECLGPGERNCSSCNNGYNLESGACVVSTICKDGEYMSKHGNCHLCDATCLQCTGPEAEDCTSCPEIRLFDDGRCVIHCPTGRYADGKQCQPCHPTCHACTDEGAQKCTSCDKDRFGVTRYLFQNECLDVCPEGFHQSARMRCEPSTYNFTAVRLEPSCGDVSDADCLSCDEGCKKCKQKDPEDQKQKSVCIKCEEGFYQLDADCHQSCPDGTYGVEDTMVCSPCEDKHCAVCDDSQCYWCGSGYYVSDGECVDHCEDGFFVDAKGRECEPCHSNCQTCGGPQHDDCDSCKDGFTLMKGECIKGRQLVVCSEKQFRNSQDTCESCHSSCKTCSGEGKENCSSCLPGRFLTPHQTCLSLCPSGTFGNKTSGQCEECLTGCIMCQEAQVCQGCHEGLYLQDGVCVKECQRGFPQGELCHPCAPKCGSCEESPSRCLSCDRPLLLLDHDCVSSCPKGFYTNSTECHRCPDHCSECNQDGLCGQCKSQYFLHEDECVDDCPKGYFPSIQQHECVRCHADCATCDGPGIDDCNECRNPKAVRYSGECLPSCPSNTYYDKSINECKGCDESCLTCSGHEPFDCLSCDANRRKDATGHCAWSSECPVGSYVDQNGECHQCHSLCRQCHGPGKDHCLSCSEHHFLLNNTCVETCPVGYYVEGKGEGVCQFCYFSCESCVGRHSEQCVTCRPEFFKHGSSCVKTCPDSHFGNMSSMVCERCDPSCSKCSGSGNTKCLSCRQDYRYMKHWGQCLKSCPPGYYKDKWSANCLTCDPTCKTCSDGAALTCLSCYDNFIFKAGYCQNPCFIGFYPSSEDSQSEQESCRACDPSCEGCRGPSMWHCTVCPPSQILSDDGRCLSCCGPEMLYNNKPIPRECCDCKASRG</sequence>
<feature type="active site" description="Charge relay system" evidence="10 11">
    <location>
        <position position="221"/>
    </location>
</feature>
<proteinExistence type="inferred from homology"/>
<evidence type="ECO:0000256" key="5">
    <source>
        <dbReference type="ARBA" id="ARBA00022737"/>
    </source>
</evidence>
<evidence type="ECO:0000256" key="10">
    <source>
        <dbReference type="PIRSR" id="PIRSR615500-1"/>
    </source>
</evidence>
<dbReference type="FunFam" id="2.10.220.10:FF:000043">
    <property type="entry name" value="Proprotein convertase subtilisin/kexin type 5b"/>
    <property type="match status" value="1"/>
</dbReference>
<dbReference type="InterPro" id="IPR000742">
    <property type="entry name" value="EGF"/>
</dbReference>
<dbReference type="SUPFAM" id="SSF52743">
    <property type="entry name" value="Subtilisin-like"/>
    <property type="match status" value="1"/>
</dbReference>
<dbReference type="InterPro" id="IPR023828">
    <property type="entry name" value="Peptidase_S8_Ser-AS"/>
</dbReference>
<accession>A0A3Q3BAU5</accession>
<keyword evidence="7 11" id="KW-0720">Serine protease</keyword>
<dbReference type="Pfam" id="PF16470">
    <property type="entry name" value="S8_pro-domain"/>
    <property type="match status" value="1"/>
</dbReference>
<dbReference type="InterPro" id="IPR032815">
    <property type="entry name" value="S8_pro-domain"/>
</dbReference>
<evidence type="ECO:0000256" key="7">
    <source>
        <dbReference type="ARBA" id="ARBA00022825"/>
    </source>
</evidence>
<feature type="domain" description="P/Homo B" evidence="14">
    <location>
        <begin position="470"/>
        <end position="610"/>
    </location>
</feature>
<keyword evidence="4 13" id="KW-0732">Signal</keyword>
<keyword evidence="2 11" id="KW-0645">Protease</keyword>
<dbReference type="GeneTree" id="ENSGT00940000155770"/>
<dbReference type="PANTHER" id="PTHR42884:SF7">
    <property type="entry name" value="PROPROTEIN CONVERTASE SUBTILISIN_KEXIN TYPE 5"/>
    <property type="match status" value="1"/>
</dbReference>
<dbReference type="SUPFAM" id="SSF57184">
    <property type="entry name" value="Growth factor receptor domain"/>
    <property type="match status" value="6"/>
</dbReference>
<feature type="active site" description="Charge relay system" evidence="10 11">
    <location>
        <position position="395"/>
    </location>
</feature>
<keyword evidence="8" id="KW-0865">Zymogen</keyword>
<dbReference type="InterPro" id="IPR002884">
    <property type="entry name" value="P_dom"/>
</dbReference>
<evidence type="ECO:0000313" key="15">
    <source>
        <dbReference type="Ensembl" id="ENSKMAP00000026585.1"/>
    </source>
</evidence>
<evidence type="ECO:0000256" key="2">
    <source>
        <dbReference type="ARBA" id="ARBA00022670"/>
    </source>
</evidence>
<dbReference type="Proteomes" id="UP000264800">
    <property type="component" value="Unplaced"/>
</dbReference>
<dbReference type="SMART" id="SM01411">
    <property type="entry name" value="Ephrin_rec_like"/>
    <property type="match status" value="7"/>
</dbReference>
<dbReference type="GO" id="GO:0000139">
    <property type="term" value="C:Golgi membrane"/>
    <property type="evidence" value="ECO:0007669"/>
    <property type="project" value="TreeGrafter"/>
</dbReference>
<dbReference type="PROSITE" id="PS00138">
    <property type="entry name" value="SUBTILASE_SER"/>
    <property type="match status" value="1"/>
</dbReference>
<evidence type="ECO:0000256" key="9">
    <source>
        <dbReference type="ARBA" id="ARBA00023180"/>
    </source>
</evidence>
<evidence type="ECO:0000256" key="8">
    <source>
        <dbReference type="ARBA" id="ARBA00023145"/>
    </source>
</evidence>
<dbReference type="SMART" id="SM00181">
    <property type="entry name" value="EGF"/>
    <property type="match status" value="15"/>
</dbReference>
<protein>
    <submittedName>
        <fullName evidence="15">Proprotein convertase subtilisin/kexin type 5b</fullName>
    </submittedName>
</protein>
<keyword evidence="3" id="KW-0165">Cleavage on pair of basic residues</keyword>
<dbReference type="SUPFAM" id="SSF49785">
    <property type="entry name" value="Galactose-binding domain-like"/>
    <property type="match status" value="1"/>
</dbReference>